<dbReference type="AlphaFoldDB" id="A0A9Y2JLN5"/>
<protein>
    <submittedName>
        <fullName evidence="1">Mycofactocin biosynthesis chaperone MftB</fullName>
    </submittedName>
</protein>
<organism evidence="1 2">
    <name type="scientific">Amycolatopsis mongoliensis</name>
    <dbReference type="NCBI Taxonomy" id="715475"/>
    <lineage>
        <taxon>Bacteria</taxon>
        <taxon>Bacillati</taxon>
        <taxon>Actinomycetota</taxon>
        <taxon>Actinomycetes</taxon>
        <taxon>Pseudonocardiales</taxon>
        <taxon>Pseudonocardiaceae</taxon>
        <taxon>Amycolatopsis</taxon>
    </lineage>
</organism>
<dbReference type="EMBL" id="CP127295">
    <property type="protein sequence ID" value="WIX99603.1"/>
    <property type="molecule type" value="Genomic_DNA"/>
</dbReference>
<evidence type="ECO:0000313" key="2">
    <source>
        <dbReference type="Proteomes" id="UP001239397"/>
    </source>
</evidence>
<proteinExistence type="predicted"/>
<gene>
    <name evidence="1" type="primary">mftB</name>
    <name evidence="1" type="ORF">QRX60_36945</name>
</gene>
<evidence type="ECO:0000313" key="1">
    <source>
        <dbReference type="EMBL" id="WIX99603.1"/>
    </source>
</evidence>
<keyword evidence="2" id="KW-1185">Reference proteome</keyword>
<dbReference type="RefSeq" id="WP_285996084.1">
    <property type="nucleotide sequence ID" value="NZ_CP127295.1"/>
</dbReference>
<name>A0A9Y2JLN5_9PSEU</name>
<dbReference type="InterPro" id="IPR023850">
    <property type="entry name" value="MftB"/>
</dbReference>
<sequence>MDLDIAYRLNPLVALRPESFGALAYHAGNRELSYLTCPELVRFVRALAMHGSLRDALDAAELGGTRRARILAALEALADTGVIVADP</sequence>
<dbReference type="Proteomes" id="UP001239397">
    <property type="component" value="Chromosome"/>
</dbReference>
<dbReference type="Pfam" id="PF26520">
    <property type="entry name" value="MftB_chaperone"/>
    <property type="match status" value="1"/>
</dbReference>
<accession>A0A9Y2JLN5</accession>
<dbReference type="NCBIfam" id="TIGR03967">
    <property type="entry name" value="mycofact_MftB"/>
    <property type="match status" value="1"/>
</dbReference>
<reference evidence="1 2" key="1">
    <citation type="submission" date="2023-06" db="EMBL/GenBank/DDBJ databases">
        <authorList>
            <person name="Oyuntsetseg B."/>
            <person name="Kim S.B."/>
        </authorList>
    </citation>
    <scope>NUCLEOTIDE SEQUENCE [LARGE SCALE GENOMIC DNA]</scope>
    <source>
        <strain evidence="1 2">4-36</strain>
    </source>
</reference>
<dbReference type="KEGG" id="amog:QRX60_36945"/>